<evidence type="ECO:0000313" key="5">
    <source>
        <dbReference type="EMBL" id="HIR57950.1"/>
    </source>
</evidence>
<comment type="caution">
    <text evidence="5">The sequence shown here is derived from an EMBL/GenBank/DDBJ whole genome shotgun (WGS) entry which is preliminary data.</text>
</comment>
<dbReference type="Proteomes" id="UP000886785">
    <property type="component" value="Unassembled WGS sequence"/>
</dbReference>
<comment type="similarity">
    <text evidence="1">Belongs to the methyltransferase superfamily.</text>
</comment>
<evidence type="ECO:0000256" key="3">
    <source>
        <dbReference type="ARBA" id="ARBA00022679"/>
    </source>
</evidence>
<keyword evidence="3" id="KW-0808">Transferase</keyword>
<dbReference type="SUPFAM" id="SSF53335">
    <property type="entry name" value="S-adenosyl-L-methionine-dependent methyltransferases"/>
    <property type="match status" value="1"/>
</dbReference>
<dbReference type="InterPro" id="IPR051052">
    <property type="entry name" value="Diverse_substrate_MTase"/>
</dbReference>
<evidence type="ECO:0000313" key="6">
    <source>
        <dbReference type="Proteomes" id="UP000886785"/>
    </source>
</evidence>
<dbReference type="AlphaFoldDB" id="A0A9D1DS11"/>
<keyword evidence="2 5" id="KW-0489">Methyltransferase</keyword>
<dbReference type="GO" id="GO:0032259">
    <property type="term" value="P:methylation"/>
    <property type="evidence" value="ECO:0007669"/>
    <property type="project" value="UniProtKB-KW"/>
</dbReference>
<organism evidence="5 6">
    <name type="scientific">Candidatus Gallacutalibacter pullicola</name>
    <dbReference type="NCBI Taxonomy" id="2840830"/>
    <lineage>
        <taxon>Bacteria</taxon>
        <taxon>Bacillati</taxon>
        <taxon>Bacillota</taxon>
        <taxon>Clostridia</taxon>
        <taxon>Eubacteriales</taxon>
        <taxon>Candidatus Gallacutalibacter</taxon>
    </lineage>
</organism>
<accession>A0A9D1DS11</accession>
<protein>
    <submittedName>
        <fullName evidence="5">Class I SAM-dependent methyltransferase</fullName>
    </submittedName>
</protein>
<reference evidence="5" key="2">
    <citation type="journal article" date="2021" name="PeerJ">
        <title>Extensive microbial diversity within the chicken gut microbiome revealed by metagenomics and culture.</title>
        <authorList>
            <person name="Gilroy R."/>
            <person name="Ravi A."/>
            <person name="Getino M."/>
            <person name="Pursley I."/>
            <person name="Horton D.L."/>
            <person name="Alikhan N.F."/>
            <person name="Baker D."/>
            <person name="Gharbi K."/>
            <person name="Hall N."/>
            <person name="Watson M."/>
            <person name="Adriaenssens E.M."/>
            <person name="Foster-Nyarko E."/>
            <person name="Jarju S."/>
            <person name="Secka A."/>
            <person name="Antonio M."/>
            <person name="Oren A."/>
            <person name="Chaudhuri R.R."/>
            <person name="La Ragione R."/>
            <person name="Hildebrand F."/>
            <person name="Pallen M.J."/>
        </authorList>
    </citation>
    <scope>NUCLEOTIDE SEQUENCE</scope>
    <source>
        <strain evidence="5">ChiSjej1B19-7085</strain>
    </source>
</reference>
<dbReference type="InterPro" id="IPR013216">
    <property type="entry name" value="Methyltransf_11"/>
</dbReference>
<evidence type="ECO:0000259" key="4">
    <source>
        <dbReference type="Pfam" id="PF08241"/>
    </source>
</evidence>
<sequence length="265" mass="30353">MPVIKNLGWTFDTASTTYDKMRPGYPAELYKALFSYLPIGTDSRVVEVGPGAGQATLPVLQTGCTLTAVEYGKNFSDLCREKFRDFPGFSVITGKFEDTSFAENSVDLVFSATAFHWIPEETGYPKVFAMLRHGGAFARFANHPYRWKGNLPLAEEIDRLYERYYYKYYGTDPEPQKEFGEEQAEKISRIAEKYGFEDIRYSLFHRVRTFSPQEYSTLLGTYSNHIAIEEGIRTEFFAKIEEAIQKHGGEIRLCDTIDLELARKP</sequence>
<evidence type="ECO:0000256" key="2">
    <source>
        <dbReference type="ARBA" id="ARBA00022603"/>
    </source>
</evidence>
<dbReference type="PANTHER" id="PTHR44942">
    <property type="entry name" value="METHYLTRANSF_11 DOMAIN-CONTAINING PROTEIN"/>
    <property type="match status" value="1"/>
</dbReference>
<gene>
    <name evidence="5" type="ORF">IAA54_09800</name>
</gene>
<dbReference type="InterPro" id="IPR029063">
    <property type="entry name" value="SAM-dependent_MTases_sf"/>
</dbReference>
<reference evidence="5" key="1">
    <citation type="submission" date="2020-10" db="EMBL/GenBank/DDBJ databases">
        <authorList>
            <person name="Gilroy R."/>
        </authorList>
    </citation>
    <scope>NUCLEOTIDE SEQUENCE</scope>
    <source>
        <strain evidence="5">ChiSjej1B19-7085</strain>
    </source>
</reference>
<dbReference type="Gene3D" id="3.40.50.150">
    <property type="entry name" value="Vaccinia Virus protein VP39"/>
    <property type="match status" value="1"/>
</dbReference>
<dbReference type="CDD" id="cd02440">
    <property type="entry name" value="AdoMet_MTases"/>
    <property type="match status" value="1"/>
</dbReference>
<feature type="domain" description="Methyltransferase type 11" evidence="4">
    <location>
        <begin position="46"/>
        <end position="137"/>
    </location>
</feature>
<dbReference type="Pfam" id="PF08241">
    <property type="entry name" value="Methyltransf_11"/>
    <property type="match status" value="1"/>
</dbReference>
<dbReference type="EMBL" id="DVHF01000120">
    <property type="protein sequence ID" value="HIR57950.1"/>
    <property type="molecule type" value="Genomic_DNA"/>
</dbReference>
<evidence type="ECO:0000256" key="1">
    <source>
        <dbReference type="ARBA" id="ARBA00008361"/>
    </source>
</evidence>
<name>A0A9D1DS11_9FIRM</name>
<dbReference type="GO" id="GO:0008757">
    <property type="term" value="F:S-adenosylmethionine-dependent methyltransferase activity"/>
    <property type="evidence" value="ECO:0007669"/>
    <property type="project" value="InterPro"/>
</dbReference>
<dbReference type="PANTHER" id="PTHR44942:SF4">
    <property type="entry name" value="METHYLTRANSFERASE TYPE 11 DOMAIN-CONTAINING PROTEIN"/>
    <property type="match status" value="1"/>
</dbReference>
<proteinExistence type="inferred from homology"/>